<evidence type="ECO:0000259" key="2">
    <source>
        <dbReference type="Pfam" id="PF07811"/>
    </source>
</evidence>
<sequence length="145" mass="16132">MRVKRLIRGQEGQAVVELALVLPILIFLLLVIMEGGRIFAGYVELQNAARDGARYAAIHCTVKEVPDGAVSSWVASTLTPWVQSRLTMLSPQNLSIEFSRKENADRTETWVEITLSYPMEIVTPGISAITGNPFNLRITMAMRNE</sequence>
<accession>A0AAT9LF68</accession>
<feature type="transmembrane region" description="Helical" evidence="1">
    <location>
        <begin position="12"/>
        <end position="33"/>
    </location>
</feature>
<evidence type="ECO:0000313" key="3">
    <source>
        <dbReference type="EMBL" id="QUL99681.1"/>
    </source>
</evidence>
<reference evidence="3" key="2">
    <citation type="journal article" date="2023" name="Biology">
        <title>Prokaryotic Life Associated with Coal-Fire Gas Vents Revealed by Metagenomics.</title>
        <authorList>
            <person name="Kadnikov V.V."/>
            <person name="Mardanov A.V."/>
            <person name="Beletsky A.V."/>
            <person name="Karnachuk O.V."/>
            <person name="Ravin N.V."/>
        </authorList>
    </citation>
    <scope>NUCLEOTIDE SEQUENCE</scope>
    <source>
        <strain evidence="3">Bu02</strain>
    </source>
</reference>
<protein>
    <submittedName>
        <fullName evidence="3">Pilus assembly protein</fullName>
    </submittedName>
</protein>
<dbReference type="AlphaFoldDB" id="A0AAT9LF68"/>
<feature type="domain" description="TadE-like" evidence="2">
    <location>
        <begin position="12"/>
        <end position="54"/>
    </location>
</feature>
<dbReference type="InterPro" id="IPR012495">
    <property type="entry name" value="TadE-like_dom"/>
</dbReference>
<organism evidence="3">
    <name type="scientific">Candidatus Fermentithermobacillus carboniphilus</name>
    <dbReference type="NCBI Taxonomy" id="3085328"/>
    <lineage>
        <taxon>Bacteria</taxon>
        <taxon>Bacillati</taxon>
        <taxon>Bacillota</taxon>
        <taxon>Candidatus Fermentithermobacillia</taxon>
        <taxon>Candidatus Fermentithermobacillales</taxon>
        <taxon>Candidatus Fermentithermobacillaceae</taxon>
        <taxon>Candidatus Fermentithermobacillus</taxon>
    </lineage>
</organism>
<reference evidence="3" key="1">
    <citation type="submission" date="2020-10" db="EMBL/GenBank/DDBJ databases">
        <authorList>
            <person name="Kadnikov V."/>
            <person name="Beletsky A.V."/>
            <person name="Mardanov A.V."/>
            <person name="Karnachuk O.V."/>
            <person name="Ravin N.V."/>
        </authorList>
    </citation>
    <scope>NUCLEOTIDE SEQUENCE</scope>
    <source>
        <strain evidence="3">Bu02</strain>
    </source>
</reference>
<dbReference type="KEGG" id="fcz:IMF26_08935"/>
<keyword evidence="1" id="KW-1133">Transmembrane helix</keyword>
<evidence type="ECO:0000256" key="1">
    <source>
        <dbReference type="SAM" id="Phobius"/>
    </source>
</evidence>
<name>A0AAT9LF68_9FIRM</name>
<dbReference type="Pfam" id="PF07811">
    <property type="entry name" value="TadE"/>
    <property type="match status" value="1"/>
</dbReference>
<gene>
    <name evidence="3" type="ORF">IMF26_08935</name>
</gene>
<proteinExistence type="predicted"/>
<keyword evidence="1" id="KW-0812">Transmembrane</keyword>
<dbReference type="EMBL" id="CP062796">
    <property type="protein sequence ID" value="QUL99681.1"/>
    <property type="molecule type" value="Genomic_DNA"/>
</dbReference>
<keyword evidence="1" id="KW-0472">Membrane</keyword>